<dbReference type="PROSITE" id="PS50887">
    <property type="entry name" value="GGDEF"/>
    <property type="match status" value="1"/>
</dbReference>
<feature type="transmembrane region" description="Helical" evidence="1">
    <location>
        <begin position="300"/>
        <end position="318"/>
    </location>
</feature>
<feature type="transmembrane region" description="Helical" evidence="1">
    <location>
        <begin position="234"/>
        <end position="254"/>
    </location>
</feature>
<keyword evidence="4" id="KW-1185">Reference proteome</keyword>
<dbReference type="InterPro" id="IPR029787">
    <property type="entry name" value="Nucleotide_cyclase"/>
</dbReference>
<dbReference type="AlphaFoldDB" id="A0A4R6JC23"/>
<dbReference type="Gene3D" id="3.30.70.270">
    <property type="match status" value="1"/>
</dbReference>
<evidence type="ECO:0000313" key="3">
    <source>
        <dbReference type="EMBL" id="TDO33102.1"/>
    </source>
</evidence>
<name>A0A4R6JC23_9ACTN</name>
<protein>
    <submittedName>
        <fullName evidence="3">Diguanylate cyclase (GGDEF)-like protein</fullName>
    </submittedName>
</protein>
<dbReference type="PANTHER" id="PTHR45138:SF9">
    <property type="entry name" value="DIGUANYLATE CYCLASE DGCM-RELATED"/>
    <property type="match status" value="1"/>
</dbReference>
<organism evidence="3 4">
    <name type="scientific">Paractinoplanes brasiliensis</name>
    <dbReference type="NCBI Taxonomy" id="52695"/>
    <lineage>
        <taxon>Bacteria</taxon>
        <taxon>Bacillati</taxon>
        <taxon>Actinomycetota</taxon>
        <taxon>Actinomycetes</taxon>
        <taxon>Micromonosporales</taxon>
        <taxon>Micromonosporaceae</taxon>
        <taxon>Paractinoplanes</taxon>
    </lineage>
</organism>
<feature type="transmembrane region" description="Helical" evidence="1">
    <location>
        <begin position="175"/>
        <end position="195"/>
    </location>
</feature>
<evidence type="ECO:0000256" key="1">
    <source>
        <dbReference type="SAM" id="Phobius"/>
    </source>
</evidence>
<feature type="transmembrane region" description="Helical" evidence="1">
    <location>
        <begin position="76"/>
        <end position="100"/>
    </location>
</feature>
<feature type="transmembrane region" description="Helical" evidence="1">
    <location>
        <begin position="112"/>
        <end position="129"/>
    </location>
</feature>
<reference evidence="3 4" key="1">
    <citation type="submission" date="2019-03" db="EMBL/GenBank/DDBJ databases">
        <title>Sequencing the genomes of 1000 actinobacteria strains.</title>
        <authorList>
            <person name="Klenk H.-P."/>
        </authorList>
    </citation>
    <scope>NUCLEOTIDE SEQUENCE [LARGE SCALE GENOMIC DNA]</scope>
    <source>
        <strain evidence="3 4">DSM 43805</strain>
    </source>
</reference>
<comment type="caution">
    <text evidence="3">The sequence shown here is derived from an EMBL/GenBank/DDBJ whole genome shotgun (WGS) entry which is preliminary data.</text>
</comment>
<dbReference type="GO" id="GO:1902201">
    <property type="term" value="P:negative regulation of bacterial-type flagellum-dependent cell motility"/>
    <property type="evidence" value="ECO:0007669"/>
    <property type="project" value="TreeGrafter"/>
</dbReference>
<dbReference type="Pfam" id="PF00990">
    <property type="entry name" value="GGDEF"/>
    <property type="match status" value="1"/>
</dbReference>
<keyword evidence="1" id="KW-0812">Transmembrane</keyword>
<dbReference type="InterPro" id="IPR050469">
    <property type="entry name" value="Diguanylate_Cyclase"/>
</dbReference>
<feature type="transmembrane region" description="Helical" evidence="1">
    <location>
        <begin position="207"/>
        <end position="228"/>
    </location>
</feature>
<evidence type="ECO:0000313" key="4">
    <source>
        <dbReference type="Proteomes" id="UP000294901"/>
    </source>
</evidence>
<dbReference type="Proteomes" id="UP000294901">
    <property type="component" value="Unassembled WGS sequence"/>
</dbReference>
<dbReference type="SMART" id="SM00267">
    <property type="entry name" value="GGDEF"/>
    <property type="match status" value="1"/>
</dbReference>
<keyword evidence="1" id="KW-1133">Transmembrane helix</keyword>
<accession>A0A4R6JC23</accession>
<feature type="transmembrane region" description="Helical" evidence="1">
    <location>
        <begin position="141"/>
        <end position="163"/>
    </location>
</feature>
<dbReference type="GO" id="GO:0052621">
    <property type="term" value="F:diguanylate cyclase activity"/>
    <property type="evidence" value="ECO:0007669"/>
    <property type="project" value="TreeGrafter"/>
</dbReference>
<feature type="domain" description="GGDEF" evidence="2">
    <location>
        <begin position="368"/>
        <end position="490"/>
    </location>
</feature>
<dbReference type="CDD" id="cd01949">
    <property type="entry name" value="GGDEF"/>
    <property type="match status" value="1"/>
</dbReference>
<dbReference type="SUPFAM" id="SSF55073">
    <property type="entry name" value="Nucleotide cyclase"/>
    <property type="match status" value="1"/>
</dbReference>
<proteinExistence type="predicted"/>
<dbReference type="EMBL" id="SNWR01000002">
    <property type="protein sequence ID" value="TDO33102.1"/>
    <property type="molecule type" value="Genomic_DNA"/>
</dbReference>
<dbReference type="PANTHER" id="PTHR45138">
    <property type="entry name" value="REGULATORY COMPONENTS OF SENSORY TRANSDUCTION SYSTEM"/>
    <property type="match status" value="1"/>
</dbReference>
<keyword evidence="1" id="KW-0472">Membrane</keyword>
<gene>
    <name evidence="3" type="ORF">C8E87_8585</name>
</gene>
<dbReference type="FunFam" id="3.30.70.270:FF:000001">
    <property type="entry name" value="Diguanylate cyclase domain protein"/>
    <property type="match status" value="1"/>
</dbReference>
<feature type="transmembrane region" description="Helical" evidence="1">
    <location>
        <begin position="275"/>
        <end position="294"/>
    </location>
</feature>
<evidence type="ECO:0000259" key="2">
    <source>
        <dbReference type="PROSITE" id="PS50887"/>
    </source>
</evidence>
<dbReference type="NCBIfam" id="TIGR00254">
    <property type="entry name" value="GGDEF"/>
    <property type="match status" value="1"/>
</dbReference>
<dbReference type="GO" id="GO:0005886">
    <property type="term" value="C:plasma membrane"/>
    <property type="evidence" value="ECO:0007669"/>
    <property type="project" value="TreeGrafter"/>
</dbReference>
<feature type="transmembrane region" description="Helical" evidence="1">
    <location>
        <begin position="20"/>
        <end position="40"/>
    </location>
</feature>
<dbReference type="InterPro" id="IPR000160">
    <property type="entry name" value="GGDEF_dom"/>
</dbReference>
<dbReference type="GO" id="GO:0043709">
    <property type="term" value="P:cell adhesion involved in single-species biofilm formation"/>
    <property type="evidence" value="ECO:0007669"/>
    <property type="project" value="TreeGrafter"/>
</dbReference>
<sequence length="507" mass="54367">MVRSAPGRTMTVLVIRLRRWRLWQWWLLGGGMVSAVYLAMPSENPWAWALYSAIGFVSAAALVVGVRRNRPRRPGLWYSFAAAVTLAASGDVIYQLQYFSWGWDTFPAPADISYLAAYPLYALGAYQLIKGRISGRDRAGLLDAAIVSVSLSLLAWSFLMRPIAADESLSVLERLVALAYPAVDLLLLIMLVRLLTTPGARTASYRLLVAALAAQLVSDIGFAVVNMFTVYTDGVFDAGWLAAYVLLAASALHPSMRALSEVAPDRAERFTRNRLTLLAVAALLAPVVLIVQGVTTPDDIDWPAIAGSSAVLFLLVLARMSGLIARIQDQAAQLRALAHNDALTGVPNRRAWDLELSREMAKAVRSGEPVAVALLDLDHFKQFNDANGHPAGDRLLKEAAAAWSDQLRTGDLLARYGGEEFGVLLVGESVAAAPAMLERMRAATPLGRTFSGGLAVWDGHEMPEQLVGRADEALYEAKNGGRDRVVAAGPVPAPATTASPAAAGVSA</sequence>
<feature type="transmembrane region" description="Helical" evidence="1">
    <location>
        <begin position="46"/>
        <end position="64"/>
    </location>
</feature>
<dbReference type="InterPro" id="IPR043128">
    <property type="entry name" value="Rev_trsase/Diguanyl_cyclase"/>
</dbReference>